<evidence type="ECO:0000313" key="2">
    <source>
        <dbReference type="Proteomes" id="UP000244900"/>
    </source>
</evidence>
<dbReference type="EMBL" id="CP029188">
    <property type="protein sequence ID" value="AWI32498.1"/>
    <property type="molecule type" value="Genomic_DNA"/>
</dbReference>
<dbReference type="RefSeq" id="WP_108908405.1">
    <property type="nucleotide sequence ID" value="NZ_CP029188.1"/>
</dbReference>
<proteinExistence type="predicted"/>
<dbReference type="OrthoDB" id="4327292at2"/>
<keyword evidence="2" id="KW-1185">Reference proteome</keyword>
<sequence length="71" mass="7386">MDAQQVSTAFAAVRQRLARTPCRACRSRETDALIAFGRVLVSCENCGDAANLGPLHSVLAAGSAGAGRRGR</sequence>
<protein>
    <submittedName>
        <fullName evidence="1">Uncharacterized protein</fullName>
    </submittedName>
</protein>
<name>A0A2S1T1H3_9ACTN</name>
<dbReference type="Proteomes" id="UP000244900">
    <property type="component" value="Chromosome"/>
</dbReference>
<gene>
    <name evidence="1" type="ORF">DDW44_29630</name>
</gene>
<accession>A0A2S1T1H3</accession>
<dbReference type="KEGG" id="stir:DDW44_29630"/>
<evidence type="ECO:0000313" key="1">
    <source>
        <dbReference type="EMBL" id="AWI32498.1"/>
    </source>
</evidence>
<organism evidence="1 2">
    <name type="scientific">Streptomyces tirandamycinicus</name>
    <dbReference type="NCBI Taxonomy" id="2174846"/>
    <lineage>
        <taxon>Bacteria</taxon>
        <taxon>Bacillati</taxon>
        <taxon>Actinomycetota</taxon>
        <taxon>Actinomycetes</taxon>
        <taxon>Kitasatosporales</taxon>
        <taxon>Streptomycetaceae</taxon>
        <taxon>Streptomyces</taxon>
    </lineage>
</organism>
<dbReference type="AlphaFoldDB" id="A0A2S1T1H3"/>
<reference evidence="1 2" key="1">
    <citation type="submission" date="2018-05" db="EMBL/GenBank/DDBJ databases">
        <title>Complete genome sequence of sponge-derived Streptomyces sp. HNM0039.</title>
        <authorList>
            <person name="Huang X."/>
            <person name="Zhou S."/>
        </authorList>
    </citation>
    <scope>NUCLEOTIDE SEQUENCE [LARGE SCALE GENOMIC DNA]</scope>
    <source>
        <strain evidence="1 2">HNM0039</strain>
    </source>
</reference>